<dbReference type="Gene3D" id="3.30.160.660">
    <property type="match status" value="1"/>
</dbReference>
<dbReference type="Pfam" id="PF02624">
    <property type="entry name" value="YcaO"/>
    <property type="match status" value="1"/>
</dbReference>
<dbReference type="Gene3D" id="3.40.50.720">
    <property type="entry name" value="NAD(P)-binding Rossmann-like Domain"/>
    <property type="match status" value="1"/>
</dbReference>
<keyword evidence="3" id="KW-1185">Reference proteome</keyword>
<dbReference type="Proteomes" id="UP000195437">
    <property type="component" value="Chromosome"/>
</dbReference>
<dbReference type="InterPro" id="IPR003776">
    <property type="entry name" value="YcaO-like_dom"/>
</dbReference>
<dbReference type="NCBIfam" id="TIGR03882">
    <property type="entry name" value="cyclo_dehyd_2"/>
    <property type="match status" value="1"/>
</dbReference>
<dbReference type="KEGG" id="tum:CBW65_18200"/>
<accession>A0A1Y0ITH4</accession>
<dbReference type="PROSITE" id="PS51664">
    <property type="entry name" value="YCAO"/>
    <property type="match status" value="1"/>
</dbReference>
<proteinExistence type="predicted"/>
<feature type="domain" description="YcaO" evidence="1">
    <location>
        <begin position="271"/>
        <end position="663"/>
    </location>
</feature>
<dbReference type="EMBL" id="CP021434">
    <property type="protein sequence ID" value="ARU62693.1"/>
    <property type="molecule type" value="Genomic_DNA"/>
</dbReference>
<gene>
    <name evidence="2" type="ORF">CBW65_18200</name>
</gene>
<dbReference type="PANTHER" id="PTHR37809">
    <property type="entry name" value="RIBOSOMAL PROTEIN S12 METHYLTHIOTRANSFERASE ACCESSORY FACTOR YCAO"/>
    <property type="match status" value="1"/>
</dbReference>
<dbReference type="RefSeq" id="WP_087458047.1">
    <property type="nucleotide sequence ID" value="NZ_CP021434.1"/>
</dbReference>
<dbReference type="NCBIfam" id="TIGR03604">
    <property type="entry name" value="TOMM_cyclo_SagD"/>
    <property type="match status" value="1"/>
</dbReference>
<dbReference type="OrthoDB" id="2379922at2"/>
<protein>
    <recommendedName>
        <fullName evidence="1">YcaO domain-containing protein</fullName>
    </recommendedName>
</protein>
<dbReference type="InterPro" id="IPR022291">
    <property type="entry name" value="Bacteriocin_synth_cyclodeHase"/>
</dbReference>
<evidence type="ECO:0000313" key="3">
    <source>
        <dbReference type="Proteomes" id="UP000195437"/>
    </source>
</evidence>
<name>A0A1Y0ITH4_9BACL</name>
<evidence type="ECO:0000313" key="2">
    <source>
        <dbReference type="EMBL" id="ARU62693.1"/>
    </source>
</evidence>
<dbReference type="InterPro" id="IPR027624">
    <property type="entry name" value="TOMM_cyclo_SagD"/>
</dbReference>
<sequence length="663" mass="76312">MNKRQIWIVGEGVLADWVCERLELNFELTRMEHSQSLAFSEGHGPDVVLSLLDRRDTDEEVRIQRLTRAHGVPYLRASLYVDRSFLGPWSFAGQEGCLQCAEIRMRNVHPNKPIWSAVTTAQSSESYRTAPKLWTVPFLDLFAELVAEELNAFAAERDLRYVQGMYAGYDGSLKGQLHRFLPHPQCPECSTVPDDLPELAELKFQPRLKPHPRAYRLPNPKLTRENLRKEFYDWRMGLVHHLYRETYSKFIPITGAELPLETENHTEIGFGRTVTFNDSEFTSILEALERYAGMIPRGRRTMHIGSYSEFRDQAVHPPQLGIHDPEQQKEPGYRYHPYDDELKVGWVWAYSWREQKPVLVPEQMVYYRLSQTTPEQPPVNRFVYETSNGCAMGGSLEEAIYYGLMEVIERDSFLVAWYNRLQLTELDLEGVKDQNILLVKDRVEAMGYRLHLFDMTMESGIPSIWATLINPADDAAVKTYTAAGAHADPEKAIMGALVEVVTSMPIYEISMAPKRQQAEEMVSDPTLVQTMEDHVLLYSHPDTLPRYDFLFAADRPVKSVREVYAKWYEETPPEDFSAELTGLMNQLLEHHQDILVIDETPPELESLGIKAVKVIVQGMLTMSFGHQFRRIVMERVQQAPVTMGYRKEPIAPEEINLHPHPFP</sequence>
<dbReference type="Gene3D" id="3.30.1330.230">
    <property type="match status" value="1"/>
</dbReference>
<dbReference type="PANTHER" id="PTHR37809:SF1">
    <property type="entry name" value="RIBOSOMAL PROTEIN S12 METHYLTHIOTRANSFERASE ACCESSORY FACTOR YCAO"/>
    <property type="match status" value="1"/>
</dbReference>
<reference evidence="3" key="1">
    <citation type="submission" date="2017-05" db="EMBL/GenBank/DDBJ databases">
        <authorList>
            <person name="Sung H."/>
        </authorList>
    </citation>
    <scope>NUCLEOTIDE SEQUENCE [LARGE SCALE GENOMIC DNA]</scope>
    <source>
        <strain evidence="3">AR23208</strain>
    </source>
</reference>
<dbReference type="AlphaFoldDB" id="A0A1Y0ITH4"/>
<dbReference type="Gene3D" id="3.30.40.250">
    <property type="match status" value="1"/>
</dbReference>
<evidence type="ECO:0000259" key="1">
    <source>
        <dbReference type="PROSITE" id="PS51664"/>
    </source>
</evidence>
<organism evidence="2 3">
    <name type="scientific">Tumebacillus avium</name>
    <dbReference type="NCBI Taxonomy" id="1903704"/>
    <lineage>
        <taxon>Bacteria</taxon>
        <taxon>Bacillati</taxon>
        <taxon>Bacillota</taxon>
        <taxon>Bacilli</taxon>
        <taxon>Bacillales</taxon>
        <taxon>Alicyclobacillaceae</taxon>
        <taxon>Tumebacillus</taxon>
    </lineage>
</organism>